<feature type="region of interest" description="Disordered" evidence="3">
    <location>
        <begin position="545"/>
        <end position="614"/>
    </location>
</feature>
<evidence type="ECO:0000259" key="4">
    <source>
        <dbReference type="Pfam" id="PF00772"/>
    </source>
</evidence>
<dbReference type="PANTHER" id="PTHR30153:SF2">
    <property type="entry name" value="REPLICATIVE DNA HELICASE"/>
    <property type="match status" value="1"/>
</dbReference>
<dbReference type="AlphaFoldDB" id="A0A367RDK8"/>
<dbReference type="EMBL" id="LXQE01000155">
    <property type="protein sequence ID" value="RCJ34608.1"/>
    <property type="molecule type" value="Genomic_DNA"/>
</dbReference>
<dbReference type="Proteomes" id="UP000252085">
    <property type="component" value="Unassembled WGS sequence"/>
</dbReference>
<evidence type="ECO:0000313" key="6">
    <source>
        <dbReference type="Proteomes" id="UP000252085"/>
    </source>
</evidence>
<dbReference type="GO" id="GO:0005829">
    <property type="term" value="C:cytosol"/>
    <property type="evidence" value="ECO:0007669"/>
    <property type="project" value="TreeGrafter"/>
</dbReference>
<dbReference type="GO" id="GO:0005524">
    <property type="term" value="F:ATP binding"/>
    <property type="evidence" value="ECO:0007669"/>
    <property type="project" value="InterPro"/>
</dbReference>
<name>A0A367RDK8_NOSPU</name>
<evidence type="ECO:0000256" key="2">
    <source>
        <dbReference type="ARBA" id="ARBA00023125"/>
    </source>
</evidence>
<reference evidence="5 6" key="1">
    <citation type="submission" date="2016-04" db="EMBL/GenBank/DDBJ databases">
        <authorList>
            <person name="Evans L.H."/>
            <person name="Alamgir A."/>
            <person name="Owens N."/>
            <person name="Weber N.D."/>
            <person name="Virtaneva K."/>
            <person name="Barbian K."/>
            <person name="Babar A."/>
            <person name="Rosenke K."/>
        </authorList>
    </citation>
    <scope>NUCLEOTIDE SEQUENCE [LARGE SCALE GENOMIC DNA]</scope>
    <source>
        <strain evidence="5">NIES-2108</strain>
    </source>
</reference>
<comment type="caution">
    <text evidence="5">The sequence shown here is derived from an EMBL/GenBank/DDBJ whole genome shotgun (WGS) entry which is preliminary data.</text>
</comment>
<dbReference type="InterPro" id="IPR007693">
    <property type="entry name" value="DNA_helicase_DnaB-like_N"/>
</dbReference>
<feature type="region of interest" description="Disordered" evidence="3">
    <location>
        <begin position="633"/>
        <end position="656"/>
    </location>
</feature>
<dbReference type="InterPro" id="IPR027417">
    <property type="entry name" value="P-loop_NTPase"/>
</dbReference>
<keyword evidence="2" id="KW-0238">DNA-binding</keyword>
<dbReference type="GO" id="GO:0003677">
    <property type="term" value="F:DNA binding"/>
    <property type="evidence" value="ECO:0007669"/>
    <property type="project" value="UniProtKB-KW"/>
</dbReference>
<dbReference type="Gene3D" id="3.40.50.300">
    <property type="entry name" value="P-loop containing nucleotide triphosphate hydrolases"/>
    <property type="match status" value="1"/>
</dbReference>
<evidence type="ECO:0000256" key="3">
    <source>
        <dbReference type="SAM" id="MobiDB-lite"/>
    </source>
</evidence>
<dbReference type="SUPFAM" id="SSF48024">
    <property type="entry name" value="N-terminal domain of DnaB helicase"/>
    <property type="match status" value="1"/>
</dbReference>
<accession>A0A367RDK8</accession>
<proteinExistence type="predicted"/>
<gene>
    <name evidence="5" type="ORF">A6769_22020</name>
</gene>
<dbReference type="InterPro" id="IPR036185">
    <property type="entry name" value="DNA_heli_DnaB-like_N_sf"/>
</dbReference>
<evidence type="ECO:0000313" key="5">
    <source>
        <dbReference type="EMBL" id="RCJ34608.1"/>
    </source>
</evidence>
<organism evidence="5 6">
    <name type="scientific">Nostoc punctiforme NIES-2108</name>
    <dbReference type="NCBI Taxonomy" id="1356359"/>
    <lineage>
        <taxon>Bacteria</taxon>
        <taxon>Bacillati</taxon>
        <taxon>Cyanobacteriota</taxon>
        <taxon>Cyanophyceae</taxon>
        <taxon>Nostocales</taxon>
        <taxon>Nostocaceae</taxon>
        <taxon>Nostoc</taxon>
    </lineage>
</organism>
<dbReference type="PANTHER" id="PTHR30153">
    <property type="entry name" value="REPLICATIVE DNA HELICASE DNAB"/>
    <property type="match status" value="1"/>
</dbReference>
<feature type="compositionally biased region" description="Polar residues" evidence="3">
    <location>
        <begin position="589"/>
        <end position="604"/>
    </location>
</feature>
<dbReference type="GO" id="GO:0006260">
    <property type="term" value="P:DNA replication"/>
    <property type="evidence" value="ECO:0007669"/>
    <property type="project" value="UniProtKB-KW"/>
</dbReference>
<dbReference type="SUPFAM" id="SSF46785">
    <property type="entry name" value="Winged helix' DNA-binding domain"/>
    <property type="match status" value="1"/>
</dbReference>
<dbReference type="Pfam" id="PF00772">
    <property type="entry name" value="DnaB"/>
    <property type="match status" value="1"/>
</dbReference>
<dbReference type="SUPFAM" id="SSF52540">
    <property type="entry name" value="P-loop containing nucleoside triphosphate hydrolases"/>
    <property type="match status" value="1"/>
</dbReference>
<dbReference type="Gene3D" id="1.10.860.10">
    <property type="entry name" value="DNAb Helicase, Chain A"/>
    <property type="match status" value="1"/>
</dbReference>
<evidence type="ECO:0000256" key="1">
    <source>
        <dbReference type="ARBA" id="ARBA00022705"/>
    </source>
</evidence>
<sequence length="798" mass="89556">MVVVPYTYTEEPNFKPDNDRLPPCDIEAEEAILGGILLDPGAIYRIKDRLKPEHFYIGAHRDIYQACLRLCKKDKETDLLSVTSWLSDHDILARIGGRNKLASVVDRTVSAVNIDRLAELIIKKAVRRDLIRVASQINDLGYNTELELPDIFSMVADKTRSVIELPVAPTKEEHEQWLHDRLLSELTTIYTTCAQPSLRLLKLKKLADDHRLSMGFLEQFYLKALVAQCSNLLTYDELRELAGSTVREWLINGLIPKSTTILLASDGGVGKTKFAYAIGKILIQGTQLGSFLTTGKRKILYYQGDESPGDMLQALDSMGYSESDIGDSVRVRFGWSAENMPTLIQDLKEFQPELVFIDSLSTANRFSVYRESEMEYSRPILEMTGLATQYKTTFVIIHHMNKGGEVRGTTAIRNAVSEVWTLSKDKKETATSYDRILEIDKSRSRSSSKKYRMYFNPEDLSFTFLGEEGEEFGGPGQSAKDSTLEILGSHRNIKFTSEEIAHRLGISKDYARRYLRELSSDGLISVERHPAIKGEKAKPNHYFLAYEGSPKDHPSDQTPSDSVSVDSNGLQTTSRFGIKKQDQYEDQTPDQTQYSDTVNDTAFSDPQGGENLEKIPSKEILEAKVESEDHLKLNGLSDNNSGSDPRTDPPPILCENIPTSQTAVEVLPAKDSSSFPHPDPKGGTGSDPLPLLQEKATYWSASFKREVKVFQIFDEFSEASCQVSGRGRFSLTFTDLQCCEQSPRSNFSVGDKVVILVGKYKETFATITTIRADGIWLKCDDRKKSLTRAFFPHQLVKA</sequence>
<feature type="compositionally biased region" description="Polar residues" evidence="3">
    <location>
        <begin position="556"/>
        <end position="575"/>
    </location>
</feature>
<feature type="region of interest" description="Disordered" evidence="3">
    <location>
        <begin position="670"/>
        <end position="690"/>
    </location>
</feature>
<dbReference type="GO" id="GO:0003678">
    <property type="term" value="F:DNA helicase activity"/>
    <property type="evidence" value="ECO:0007669"/>
    <property type="project" value="InterPro"/>
</dbReference>
<keyword evidence="1" id="KW-0235">DNA replication</keyword>
<dbReference type="InterPro" id="IPR036390">
    <property type="entry name" value="WH_DNA-bd_sf"/>
</dbReference>
<feature type="domain" description="DNA helicase DnaB-like N-terminal" evidence="4">
    <location>
        <begin position="22"/>
        <end position="121"/>
    </location>
</feature>
<protein>
    <recommendedName>
        <fullName evidence="4">DNA helicase DnaB-like N-terminal domain-containing protein</fullName>
    </recommendedName>
</protein>
<dbReference type="Pfam" id="PF13481">
    <property type="entry name" value="AAA_25"/>
    <property type="match status" value="1"/>
</dbReference>
<dbReference type="InterPro" id="IPR016136">
    <property type="entry name" value="DNA_helicase_N/primase_C"/>
</dbReference>